<dbReference type="PRINTS" id="PR00465">
    <property type="entry name" value="EP450IV"/>
</dbReference>
<dbReference type="InterPro" id="IPR002403">
    <property type="entry name" value="Cyt_P450_E_grp-IV"/>
</dbReference>
<dbReference type="Pfam" id="PF00067">
    <property type="entry name" value="p450"/>
    <property type="match status" value="1"/>
</dbReference>
<dbReference type="AlphaFoldDB" id="A0AAN7VNY9"/>
<evidence type="ECO:0000256" key="8">
    <source>
        <dbReference type="ARBA" id="ARBA00022824"/>
    </source>
</evidence>
<comment type="caution">
    <text evidence="16">The sequence shown here is derived from an EMBL/GenBank/DDBJ whole genome shotgun (WGS) entry which is preliminary data.</text>
</comment>
<proteinExistence type="inferred from homology"/>
<comment type="subcellular location">
    <subcellularLocation>
        <location evidence="4">Endoplasmic reticulum membrane</location>
        <topology evidence="4">Peripheral membrane protein</topology>
    </subcellularLocation>
    <subcellularLocation>
        <location evidence="3">Microsome membrane</location>
        <topology evidence="3">Peripheral membrane protein</topology>
    </subcellularLocation>
</comment>
<keyword evidence="9" id="KW-0492">Microsome</keyword>
<keyword evidence="13" id="KW-0472">Membrane</keyword>
<evidence type="ECO:0008006" key="18">
    <source>
        <dbReference type="Google" id="ProtNLM"/>
    </source>
</evidence>
<evidence type="ECO:0000256" key="9">
    <source>
        <dbReference type="ARBA" id="ARBA00022848"/>
    </source>
</evidence>
<dbReference type="SUPFAM" id="SSF48264">
    <property type="entry name" value="Cytochrome P450"/>
    <property type="match status" value="1"/>
</dbReference>
<organism evidence="16 17">
    <name type="scientific">Pyrocoelia pectoralis</name>
    <dbReference type="NCBI Taxonomy" id="417401"/>
    <lineage>
        <taxon>Eukaryota</taxon>
        <taxon>Metazoa</taxon>
        <taxon>Ecdysozoa</taxon>
        <taxon>Arthropoda</taxon>
        <taxon>Hexapoda</taxon>
        <taxon>Insecta</taxon>
        <taxon>Pterygota</taxon>
        <taxon>Neoptera</taxon>
        <taxon>Endopterygota</taxon>
        <taxon>Coleoptera</taxon>
        <taxon>Polyphaga</taxon>
        <taxon>Elateriformia</taxon>
        <taxon>Elateroidea</taxon>
        <taxon>Lampyridae</taxon>
        <taxon>Lampyrinae</taxon>
        <taxon>Pyrocoelia</taxon>
    </lineage>
</organism>
<evidence type="ECO:0000256" key="3">
    <source>
        <dbReference type="ARBA" id="ARBA00004174"/>
    </source>
</evidence>
<dbReference type="PANTHER" id="PTHR24291">
    <property type="entry name" value="CYTOCHROME P450 FAMILY 4"/>
    <property type="match status" value="1"/>
</dbReference>
<evidence type="ECO:0000256" key="5">
    <source>
        <dbReference type="ARBA" id="ARBA00010617"/>
    </source>
</evidence>
<evidence type="ECO:0000256" key="1">
    <source>
        <dbReference type="ARBA" id="ARBA00001971"/>
    </source>
</evidence>
<dbReference type="Proteomes" id="UP001329430">
    <property type="component" value="Chromosome 2"/>
</dbReference>
<keyword evidence="6 14" id="KW-0349">Heme</keyword>
<evidence type="ECO:0000256" key="2">
    <source>
        <dbReference type="ARBA" id="ARBA00003690"/>
    </source>
</evidence>
<dbReference type="PRINTS" id="PR00385">
    <property type="entry name" value="P450"/>
</dbReference>
<dbReference type="PANTHER" id="PTHR24291:SF189">
    <property type="entry name" value="CYTOCHROME P450 4C3-RELATED"/>
    <property type="match status" value="1"/>
</dbReference>
<dbReference type="GO" id="GO:0005789">
    <property type="term" value="C:endoplasmic reticulum membrane"/>
    <property type="evidence" value="ECO:0007669"/>
    <property type="project" value="UniProtKB-SubCell"/>
</dbReference>
<keyword evidence="10 15" id="KW-0560">Oxidoreductase</keyword>
<evidence type="ECO:0000256" key="7">
    <source>
        <dbReference type="ARBA" id="ARBA00022723"/>
    </source>
</evidence>
<evidence type="ECO:0000256" key="11">
    <source>
        <dbReference type="ARBA" id="ARBA00023004"/>
    </source>
</evidence>
<keyword evidence="8" id="KW-0256">Endoplasmic reticulum</keyword>
<evidence type="ECO:0000256" key="10">
    <source>
        <dbReference type="ARBA" id="ARBA00023002"/>
    </source>
</evidence>
<dbReference type="GO" id="GO:0004497">
    <property type="term" value="F:monooxygenase activity"/>
    <property type="evidence" value="ECO:0007669"/>
    <property type="project" value="UniProtKB-KW"/>
</dbReference>
<reference evidence="16 17" key="1">
    <citation type="journal article" date="2024" name="Insects">
        <title>An Improved Chromosome-Level Genome Assembly of the Firefly Pyrocoelia pectoralis.</title>
        <authorList>
            <person name="Fu X."/>
            <person name="Meyer-Rochow V.B."/>
            <person name="Ballantyne L."/>
            <person name="Zhu X."/>
        </authorList>
    </citation>
    <scope>NUCLEOTIDE SEQUENCE [LARGE SCALE GENOMIC DNA]</scope>
    <source>
        <strain evidence="16">XCY_ONT2</strain>
    </source>
</reference>
<name>A0AAN7VNY9_9COLE</name>
<keyword evidence="7 14" id="KW-0479">Metal-binding</keyword>
<dbReference type="InterPro" id="IPR017972">
    <property type="entry name" value="Cyt_P450_CS"/>
</dbReference>
<keyword evidence="11 14" id="KW-0408">Iron</keyword>
<dbReference type="GO" id="GO:0005506">
    <property type="term" value="F:iron ion binding"/>
    <property type="evidence" value="ECO:0007669"/>
    <property type="project" value="InterPro"/>
</dbReference>
<evidence type="ECO:0000256" key="14">
    <source>
        <dbReference type="PIRSR" id="PIRSR602403-1"/>
    </source>
</evidence>
<dbReference type="InterPro" id="IPR036396">
    <property type="entry name" value="Cyt_P450_sf"/>
</dbReference>
<dbReference type="GO" id="GO:0020037">
    <property type="term" value="F:heme binding"/>
    <property type="evidence" value="ECO:0007669"/>
    <property type="project" value="InterPro"/>
</dbReference>
<dbReference type="PROSITE" id="PS00086">
    <property type="entry name" value="CYTOCHROME_P450"/>
    <property type="match status" value="1"/>
</dbReference>
<comment type="function">
    <text evidence="2">May be involved in the metabolism of insect hormones and in the breakdown of synthetic insecticides.</text>
</comment>
<comment type="similarity">
    <text evidence="5 15">Belongs to the cytochrome P450 family.</text>
</comment>
<protein>
    <recommendedName>
        <fullName evidence="18">Cytochrome P450</fullName>
    </recommendedName>
</protein>
<feature type="binding site" description="axial binding residue" evidence="14">
    <location>
        <position position="367"/>
    </location>
    <ligand>
        <name>heme</name>
        <dbReference type="ChEBI" id="CHEBI:30413"/>
    </ligand>
    <ligandPart>
        <name>Fe</name>
        <dbReference type="ChEBI" id="CHEBI:18248"/>
    </ligandPart>
</feature>
<dbReference type="Gene3D" id="1.10.630.10">
    <property type="entry name" value="Cytochrome P450"/>
    <property type="match status" value="1"/>
</dbReference>
<keyword evidence="17" id="KW-1185">Reference proteome</keyword>
<evidence type="ECO:0000256" key="15">
    <source>
        <dbReference type="RuleBase" id="RU000461"/>
    </source>
</evidence>
<dbReference type="InterPro" id="IPR001128">
    <property type="entry name" value="Cyt_P450"/>
</dbReference>
<dbReference type="CDD" id="cd20628">
    <property type="entry name" value="CYP4"/>
    <property type="match status" value="1"/>
</dbReference>
<comment type="cofactor">
    <cofactor evidence="1 14">
        <name>heme</name>
        <dbReference type="ChEBI" id="CHEBI:30413"/>
    </cofactor>
</comment>
<accession>A0AAN7VNY9</accession>
<evidence type="ECO:0000313" key="16">
    <source>
        <dbReference type="EMBL" id="KAK5648491.1"/>
    </source>
</evidence>
<keyword evidence="12 15" id="KW-0503">Monooxygenase</keyword>
<dbReference type="EMBL" id="JAVRBK010000002">
    <property type="protein sequence ID" value="KAK5648491.1"/>
    <property type="molecule type" value="Genomic_DNA"/>
</dbReference>
<evidence type="ECO:0000256" key="4">
    <source>
        <dbReference type="ARBA" id="ARBA00004406"/>
    </source>
</evidence>
<evidence type="ECO:0000256" key="12">
    <source>
        <dbReference type="ARBA" id="ARBA00023033"/>
    </source>
</evidence>
<evidence type="ECO:0000313" key="17">
    <source>
        <dbReference type="Proteomes" id="UP001329430"/>
    </source>
</evidence>
<evidence type="ECO:0000256" key="13">
    <source>
        <dbReference type="ARBA" id="ARBA00023136"/>
    </source>
</evidence>
<dbReference type="InterPro" id="IPR050196">
    <property type="entry name" value="Cytochrome_P450_Monoox"/>
</dbReference>
<sequence length="424" mass="49121">MLIVIVGGVLIVYLIWHVCEFKRRYAALSKMAGPSSIELFRNILFATPGKKWQQRRKMLSSGFHFNILRGFIKTFNDVSTLLVEKLNTDCTGHPINIFPVIGEYTLYNISETAMGTKLTTNEKKSQEYVKSVFRLGEILIDTLMSPWLQFFPTFVLTSTYWKQRKLLKTLHEFTGDIIQKRKKHFASTHIINSKERLALLDILISAQRSMEDIDDDGIREEVDTFMFEGHDTVTSCICFTLLMISNHAEIQNKILEELDYIFEKSDRHATFQDLQNMSYLDKVINETLRLCPSVTRISRSSEEDIQLPSGYTIPKGCIIDLHIYDLHQNPKIYPNPEKFDPERFSHENVLNRHPYAYLPFSAGPRNCIGQKYAILEVKIIVSSILRKFRLQSVDTLDNLKMIMHLVLKPSAGIKIKFEKRTVEL</sequence>
<gene>
    <name evidence="16" type="ORF">RI129_003383</name>
</gene>
<evidence type="ECO:0000256" key="6">
    <source>
        <dbReference type="ARBA" id="ARBA00022617"/>
    </source>
</evidence>
<dbReference type="GO" id="GO:0016705">
    <property type="term" value="F:oxidoreductase activity, acting on paired donors, with incorporation or reduction of molecular oxygen"/>
    <property type="evidence" value="ECO:0007669"/>
    <property type="project" value="InterPro"/>
</dbReference>